<name>A0A8T8LMK8_9EURY</name>
<dbReference type="RefSeq" id="WP_211553917.1">
    <property type="nucleotide sequence ID" value="NZ_CP073695.1"/>
</dbReference>
<proteinExistence type="predicted"/>
<dbReference type="OrthoDB" id="263175at2157"/>
<protein>
    <submittedName>
        <fullName evidence="2">Uncharacterized protein</fullName>
    </submittedName>
</protein>
<keyword evidence="3" id="KW-1185">Reference proteome</keyword>
<dbReference type="GeneID" id="64826274"/>
<gene>
    <name evidence="2" type="ORF">J7656_02000</name>
</gene>
<dbReference type="EMBL" id="CP073695">
    <property type="protein sequence ID" value="QUO48156.1"/>
    <property type="molecule type" value="Genomic_DNA"/>
</dbReference>
<dbReference type="Proteomes" id="UP000679341">
    <property type="component" value="Chromosome"/>
</dbReference>
<evidence type="ECO:0000313" key="2">
    <source>
        <dbReference type="EMBL" id="QUO48156.1"/>
    </source>
</evidence>
<accession>A0A8T8LMK8</accession>
<evidence type="ECO:0000313" key="3">
    <source>
        <dbReference type="Proteomes" id="UP000679341"/>
    </source>
</evidence>
<reference evidence="2 3" key="1">
    <citation type="submission" date="2021-03" db="EMBL/GenBank/DDBJ databases">
        <title>Halorubrum sodomense MBLA0099, Whole genome shotgun sequencing.</title>
        <authorList>
            <person name="Seo M.-J."/>
            <person name="Cho E.-S."/>
            <person name="Hwang C.Y."/>
        </authorList>
    </citation>
    <scope>NUCLEOTIDE SEQUENCE [LARGE SCALE GENOMIC DNA]</scope>
    <source>
        <strain evidence="2 3">MBLA0099</strain>
    </source>
</reference>
<sequence>MTDADLDPRLAEALAQLDESTVEGISDLAANDPELLEELLADVGYLPTSNAESDSEEIAENLSPPQRRLSEALTDMGSPRTTDEIIELLQNDHPDVIEEYQSAKHRPWLSTKLNELVDKGAFGRFRDGRTVRYVPSISEAVRHWALHNNRFVEDLERSDARTIADDTGMPTSAIRNAIEEMTNGDEQL</sequence>
<dbReference type="SUPFAM" id="SSF46785">
    <property type="entry name" value="Winged helix' DNA-binding domain"/>
    <property type="match status" value="1"/>
</dbReference>
<dbReference type="AlphaFoldDB" id="A0A8T8LMK8"/>
<organism evidence="2 3">
    <name type="scientific">Halorubrum ruber</name>
    <dbReference type="NCBI Taxonomy" id="2982524"/>
    <lineage>
        <taxon>Archaea</taxon>
        <taxon>Methanobacteriati</taxon>
        <taxon>Methanobacteriota</taxon>
        <taxon>Stenosarchaea group</taxon>
        <taxon>Halobacteria</taxon>
        <taxon>Halobacteriales</taxon>
        <taxon>Haloferacaceae</taxon>
        <taxon>Halorubrum</taxon>
    </lineage>
</organism>
<feature type="region of interest" description="Disordered" evidence="1">
    <location>
        <begin position="48"/>
        <end position="68"/>
    </location>
</feature>
<dbReference type="KEGG" id="hss:J7656_02000"/>
<dbReference type="InterPro" id="IPR036390">
    <property type="entry name" value="WH_DNA-bd_sf"/>
</dbReference>
<evidence type="ECO:0000256" key="1">
    <source>
        <dbReference type="SAM" id="MobiDB-lite"/>
    </source>
</evidence>